<reference evidence="1 2" key="1">
    <citation type="submission" date="2015-09" db="EMBL/GenBank/DDBJ databases">
        <authorList>
            <consortium name="Pathogen Informatics"/>
        </authorList>
    </citation>
    <scope>NUCLEOTIDE SEQUENCE [LARGE SCALE GENOMIC DNA]</scope>
    <source>
        <strain evidence="1 2">2789STDY5608840</strain>
    </source>
</reference>
<name>A0A173WA85_9BACE</name>
<dbReference type="AlphaFoldDB" id="A0A173WA85"/>
<gene>
    <name evidence="1" type="ORF">ERS852397_00016</name>
</gene>
<sequence>MQYFILCAFSFDSLKKISNFEADYKRTVRYGRFKKENERRHE</sequence>
<dbReference type="EMBL" id="CYZH01000001">
    <property type="protein sequence ID" value="CUN35856.1"/>
    <property type="molecule type" value="Genomic_DNA"/>
</dbReference>
<evidence type="ECO:0000313" key="1">
    <source>
        <dbReference type="EMBL" id="CUN35856.1"/>
    </source>
</evidence>
<organism evidence="1 2">
    <name type="scientific">Bacteroides finegoldii</name>
    <dbReference type="NCBI Taxonomy" id="338188"/>
    <lineage>
        <taxon>Bacteria</taxon>
        <taxon>Pseudomonadati</taxon>
        <taxon>Bacteroidota</taxon>
        <taxon>Bacteroidia</taxon>
        <taxon>Bacteroidales</taxon>
        <taxon>Bacteroidaceae</taxon>
        <taxon>Bacteroides</taxon>
    </lineage>
</organism>
<dbReference type="Proteomes" id="UP000095517">
    <property type="component" value="Unassembled WGS sequence"/>
</dbReference>
<evidence type="ECO:0000313" key="2">
    <source>
        <dbReference type="Proteomes" id="UP000095517"/>
    </source>
</evidence>
<protein>
    <submittedName>
        <fullName evidence="1">Uncharacterized protein</fullName>
    </submittedName>
</protein>
<accession>A0A173WA85</accession>
<dbReference type="STRING" id="338188.ERS852397_00016"/>
<proteinExistence type="predicted"/>